<feature type="transmembrane region" description="Helical" evidence="1">
    <location>
        <begin position="451"/>
        <end position="468"/>
    </location>
</feature>
<proteinExistence type="predicted"/>
<protein>
    <recommendedName>
        <fullName evidence="4">DUF2029 domain-containing protein</fullName>
    </recommendedName>
</protein>
<accession>A0A518BQH6</accession>
<dbReference type="KEGG" id="pbap:Pla133_43430"/>
<evidence type="ECO:0000313" key="3">
    <source>
        <dbReference type="Proteomes" id="UP000316921"/>
    </source>
</evidence>
<evidence type="ECO:0000256" key="1">
    <source>
        <dbReference type="SAM" id="Phobius"/>
    </source>
</evidence>
<feature type="transmembrane region" description="Helical" evidence="1">
    <location>
        <begin position="177"/>
        <end position="197"/>
    </location>
</feature>
<keyword evidence="1" id="KW-1133">Transmembrane helix</keyword>
<feature type="transmembrane region" description="Helical" evidence="1">
    <location>
        <begin position="419"/>
        <end position="439"/>
    </location>
</feature>
<dbReference type="AlphaFoldDB" id="A0A518BQH6"/>
<feature type="transmembrane region" description="Helical" evidence="1">
    <location>
        <begin position="21"/>
        <end position="42"/>
    </location>
</feature>
<gene>
    <name evidence="2" type="ORF">Pla133_43430</name>
</gene>
<dbReference type="Pfam" id="PF26314">
    <property type="entry name" value="MptA_B_family"/>
    <property type="match status" value="1"/>
</dbReference>
<dbReference type="EMBL" id="CP036287">
    <property type="protein sequence ID" value="QDU69226.1"/>
    <property type="molecule type" value="Genomic_DNA"/>
</dbReference>
<name>A0A518BQH6_9BACT</name>
<evidence type="ECO:0000313" key="2">
    <source>
        <dbReference type="EMBL" id="QDU69226.1"/>
    </source>
</evidence>
<feature type="transmembrane region" description="Helical" evidence="1">
    <location>
        <begin position="394"/>
        <end position="413"/>
    </location>
</feature>
<sequence length="480" mass="50711">MAQPPRSERPQAGAGARKSGALLALLALASILAAVAAVSWAGPLHRHMAALQSGLMAAGAAWIVALALALRGRSLSLPLILSGAVALRLIALTGDAQLSDDQYRYVFEGALVAQGVSPYAAAPADPACAPYRESWPELAAGIGHPEVSAAYPPLMQLSAAAVVVAAGGPEPPERALWALRLFYACVDLAALAPLAVLARRRGRPVAAAWVAWGWCPQVVLAFAGTGHFDALGIVLLVGALALFDRERVNARLEAAGRLLLAAAVLVKYLPIVALVSWTKRRIAVGRWTVVAGLVALGSAAPLLLEGGSQGLTAGLREYGLRWESTNVAYRLVEPLFEPEGPLGRGGLLPLGGDYDGAPRDPRRLGRMAVGLAFAGLALDGLRRRLGPTDATARLLFAFALLTPTLHPWYLTWIAVTLGLAPRTAAALLVAVAPLLYWPLEGWHRAGEWSEPGWLWPAVLLPCMLFALVEPRLPSWLRPIR</sequence>
<feature type="transmembrane region" description="Helical" evidence="1">
    <location>
        <begin position="255"/>
        <end position="277"/>
    </location>
</feature>
<feature type="transmembrane region" description="Helical" evidence="1">
    <location>
        <begin position="218"/>
        <end position="243"/>
    </location>
</feature>
<keyword evidence="1" id="KW-0812">Transmembrane</keyword>
<feature type="transmembrane region" description="Helical" evidence="1">
    <location>
        <begin position="48"/>
        <end position="70"/>
    </location>
</feature>
<evidence type="ECO:0008006" key="4">
    <source>
        <dbReference type="Google" id="ProtNLM"/>
    </source>
</evidence>
<feature type="transmembrane region" description="Helical" evidence="1">
    <location>
        <begin position="364"/>
        <end position="382"/>
    </location>
</feature>
<keyword evidence="1" id="KW-0472">Membrane</keyword>
<organism evidence="2 3">
    <name type="scientific">Engelhardtia mirabilis</name>
    <dbReference type="NCBI Taxonomy" id="2528011"/>
    <lineage>
        <taxon>Bacteria</taxon>
        <taxon>Pseudomonadati</taxon>
        <taxon>Planctomycetota</taxon>
        <taxon>Planctomycetia</taxon>
        <taxon>Planctomycetia incertae sedis</taxon>
        <taxon>Engelhardtia</taxon>
    </lineage>
</organism>
<feature type="transmembrane region" description="Helical" evidence="1">
    <location>
        <begin position="284"/>
        <end position="304"/>
    </location>
</feature>
<keyword evidence="3" id="KW-1185">Reference proteome</keyword>
<feature type="transmembrane region" description="Helical" evidence="1">
    <location>
        <begin position="77"/>
        <end position="94"/>
    </location>
</feature>
<reference evidence="2 3" key="1">
    <citation type="submission" date="2019-02" db="EMBL/GenBank/DDBJ databases">
        <title>Deep-cultivation of Planctomycetes and their phenomic and genomic characterization uncovers novel biology.</title>
        <authorList>
            <person name="Wiegand S."/>
            <person name="Jogler M."/>
            <person name="Boedeker C."/>
            <person name="Pinto D."/>
            <person name="Vollmers J."/>
            <person name="Rivas-Marin E."/>
            <person name="Kohn T."/>
            <person name="Peeters S.H."/>
            <person name="Heuer A."/>
            <person name="Rast P."/>
            <person name="Oberbeckmann S."/>
            <person name="Bunk B."/>
            <person name="Jeske O."/>
            <person name="Meyerdierks A."/>
            <person name="Storesund J.E."/>
            <person name="Kallscheuer N."/>
            <person name="Luecker S."/>
            <person name="Lage O.M."/>
            <person name="Pohl T."/>
            <person name="Merkel B.J."/>
            <person name="Hornburger P."/>
            <person name="Mueller R.-W."/>
            <person name="Bruemmer F."/>
            <person name="Labrenz M."/>
            <person name="Spormann A.M."/>
            <person name="Op den Camp H."/>
            <person name="Overmann J."/>
            <person name="Amann R."/>
            <person name="Jetten M.S.M."/>
            <person name="Mascher T."/>
            <person name="Medema M.H."/>
            <person name="Devos D.P."/>
            <person name="Kaster A.-K."/>
            <person name="Ovreas L."/>
            <person name="Rohde M."/>
            <person name="Galperin M.Y."/>
            <person name="Jogler C."/>
        </authorList>
    </citation>
    <scope>NUCLEOTIDE SEQUENCE [LARGE SCALE GENOMIC DNA]</scope>
    <source>
        <strain evidence="2 3">Pla133</strain>
    </source>
</reference>
<dbReference type="Proteomes" id="UP000316921">
    <property type="component" value="Chromosome"/>
</dbReference>